<dbReference type="OrthoDB" id="2353056at2"/>
<sequence length="127" mass="14553">MNIFYRLSRIGKGREETSEKPKFPELQTRYYAADFSQVFQKVKELENEEVMGRMIKVDEARGEVLAETALEKDQFDVVLTVIPLESNVTVLDVVSSIRTKKGDGGKNFLIIDRILKIMDKSLPQNKV</sequence>
<accession>A0A1G8CG70</accession>
<dbReference type="Proteomes" id="UP000199017">
    <property type="component" value="Unassembled WGS sequence"/>
</dbReference>
<evidence type="ECO:0000313" key="1">
    <source>
        <dbReference type="EMBL" id="SDH44466.1"/>
    </source>
</evidence>
<dbReference type="AlphaFoldDB" id="A0A1G8CG70"/>
<proteinExistence type="predicted"/>
<keyword evidence="2" id="KW-1185">Reference proteome</keyword>
<protein>
    <submittedName>
        <fullName evidence="1">Uncharacterized protein</fullName>
    </submittedName>
</protein>
<organism evidence="1 2">
    <name type="scientific">Alteribacillus bidgolensis</name>
    <dbReference type="NCBI Taxonomy" id="930129"/>
    <lineage>
        <taxon>Bacteria</taxon>
        <taxon>Bacillati</taxon>
        <taxon>Bacillota</taxon>
        <taxon>Bacilli</taxon>
        <taxon>Bacillales</taxon>
        <taxon>Bacillaceae</taxon>
        <taxon>Alteribacillus</taxon>
    </lineage>
</organism>
<gene>
    <name evidence="1" type="ORF">SAMN05216352_101311</name>
</gene>
<dbReference type="EMBL" id="FNDU01000001">
    <property type="protein sequence ID" value="SDH44466.1"/>
    <property type="molecule type" value="Genomic_DNA"/>
</dbReference>
<reference evidence="1 2" key="1">
    <citation type="submission" date="2016-10" db="EMBL/GenBank/DDBJ databases">
        <authorList>
            <person name="de Groot N.N."/>
        </authorList>
    </citation>
    <scope>NUCLEOTIDE SEQUENCE [LARGE SCALE GENOMIC DNA]</scope>
    <source>
        <strain evidence="2">P4B,CCM 7963,CECT 7998,DSM 25260,IBRC-M 10614,KCTC 13821</strain>
    </source>
</reference>
<dbReference type="RefSeq" id="WP_091579920.1">
    <property type="nucleotide sequence ID" value="NZ_FNDU01000001.1"/>
</dbReference>
<name>A0A1G8CG70_9BACI</name>
<evidence type="ECO:0000313" key="2">
    <source>
        <dbReference type="Proteomes" id="UP000199017"/>
    </source>
</evidence>